<evidence type="ECO:0000256" key="5">
    <source>
        <dbReference type="SAM" id="SignalP"/>
    </source>
</evidence>
<dbReference type="PANTHER" id="PTHR43918">
    <property type="entry name" value="ACETYLCHOLINESTERASE"/>
    <property type="match status" value="1"/>
</dbReference>
<evidence type="ECO:0000256" key="2">
    <source>
        <dbReference type="ARBA" id="ARBA00022487"/>
    </source>
</evidence>
<reference evidence="7 8" key="1">
    <citation type="journal article" date="2019" name="PLoS Biol.">
        <title>Sex chromosomes control vertical transmission of feminizing Wolbachia symbionts in an isopod.</title>
        <authorList>
            <person name="Becking T."/>
            <person name="Chebbi M.A."/>
            <person name="Giraud I."/>
            <person name="Moumen B."/>
            <person name="Laverre T."/>
            <person name="Caubet Y."/>
            <person name="Peccoud J."/>
            <person name="Gilbert C."/>
            <person name="Cordaux R."/>
        </authorList>
    </citation>
    <scope>NUCLEOTIDE SEQUENCE [LARGE SCALE GENOMIC DNA]</scope>
    <source>
        <strain evidence="7">ANa2</strain>
        <tissue evidence="7">Whole body excluding digestive tract and cuticle</tissue>
    </source>
</reference>
<dbReference type="GO" id="GO:0006581">
    <property type="term" value="P:acetylcholine catabolic process"/>
    <property type="evidence" value="ECO:0007669"/>
    <property type="project" value="TreeGrafter"/>
</dbReference>
<keyword evidence="3" id="KW-0378">Hydrolase</keyword>
<comment type="similarity">
    <text evidence="1">Belongs to the type-B carboxylesterase/lipase family.</text>
</comment>
<dbReference type="GO" id="GO:0003990">
    <property type="term" value="F:acetylcholinesterase activity"/>
    <property type="evidence" value="ECO:0007669"/>
    <property type="project" value="TreeGrafter"/>
</dbReference>
<comment type="caution">
    <text evidence="7">The sequence shown here is derived from an EMBL/GenBank/DDBJ whole genome shotgun (WGS) entry which is preliminary data.</text>
</comment>
<evidence type="ECO:0000313" key="8">
    <source>
        <dbReference type="Proteomes" id="UP000326759"/>
    </source>
</evidence>
<dbReference type="InterPro" id="IPR019819">
    <property type="entry name" value="Carboxylesterase_B_CS"/>
</dbReference>
<name>A0A5N5T4F4_9CRUS</name>
<dbReference type="AlphaFoldDB" id="A0A5N5T4F4"/>
<dbReference type="PANTHER" id="PTHR43918:SF4">
    <property type="entry name" value="CARBOXYLIC ESTER HYDROLASE"/>
    <property type="match status" value="1"/>
</dbReference>
<dbReference type="EMBL" id="SEYY01011830">
    <property type="protein sequence ID" value="KAB7501067.1"/>
    <property type="molecule type" value="Genomic_DNA"/>
</dbReference>
<accession>A0A5N5T4F4</accession>
<dbReference type="SUPFAM" id="SSF53474">
    <property type="entry name" value="alpha/beta-Hydrolases"/>
    <property type="match status" value="1"/>
</dbReference>
<dbReference type="Pfam" id="PF00135">
    <property type="entry name" value="COesterase"/>
    <property type="match status" value="1"/>
</dbReference>
<dbReference type="Gene3D" id="3.40.50.1820">
    <property type="entry name" value="alpha/beta hydrolase"/>
    <property type="match status" value="1"/>
</dbReference>
<keyword evidence="8" id="KW-1185">Reference proteome</keyword>
<evidence type="ECO:0000256" key="4">
    <source>
        <dbReference type="ARBA" id="ARBA00023180"/>
    </source>
</evidence>
<dbReference type="GO" id="GO:0005886">
    <property type="term" value="C:plasma membrane"/>
    <property type="evidence" value="ECO:0007669"/>
    <property type="project" value="TreeGrafter"/>
</dbReference>
<organism evidence="7 8">
    <name type="scientific">Armadillidium nasatum</name>
    <dbReference type="NCBI Taxonomy" id="96803"/>
    <lineage>
        <taxon>Eukaryota</taxon>
        <taxon>Metazoa</taxon>
        <taxon>Ecdysozoa</taxon>
        <taxon>Arthropoda</taxon>
        <taxon>Crustacea</taxon>
        <taxon>Multicrustacea</taxon>
        <taxon>Malacostraca</taxon>
        <taxon>Eumalacostraca</taxon>
        <taxon>Peracarida</taxon>
        <taxon>Isopoda</taxon>
        <taxon>Oniscidea</taxon>
        <taxon>Crinocheta</taxon>
        <taxon>Armadillidiidae</taxon>
        <taxon>Armadillidium</taxon>
    </lineage>
</organism>
<dbReference type="PROSITE" id="PS00941">
    <property type="entry name" value="CARBOXYLESTERASE_B_2"/>
    <property type="match status" value="1"/>
</dbReference>
<keyword evidence="5" id="KW-0732">Signal</keyword>
<dbReference type="InterPro" id="IPR029058">
    <property type="entry name" value="AB_hydrolase_fold"/>
</dbReference>
<dbReference type="Proteomes" id="UP000326759">
    <property type="component" value="Unassembled WGS sequence"/>
</dbReference>
<proteinExistence type="inferred from homology"/>
<keyword evidence="4" id="KW-0325">Glycoprotein</keyword>
<evidence type="ECO:0000259" key="6">
    <source>
        <dbReference type="Pfam" id="PF00135"/>
    </source>
</evidence>
<keyword evidence="2" id="KW-0719">Serine esterase</keyword>
<feature type="signal peptide" evidence="5">
    <location>
        <begin position="1"/>
        <end position="19"/>
    </location>
</feature>
<dbReference type="OrthoDB" id="6372723at2759"/>
<feature type="chain" id="PRO_5024354740" evidence="5">
    <location>
        <begin position="20"/>
        <end position="168"/>
    </location>
</feature>
<feature type="domain" description="Carboxylesterase type B" evidence="6">
    <location>
        <begin position="24"/>
        <end position="168"/>
    </location>
</feature>
<dbReference type="InterPro" id="IPR050654">
    <property type="entry name" value="AChE-related_enzymes"/>
</dbReference>
<evidence type="ECO:0000313" key="7">
    <source>
        <dbReference type="EMBL" id="KAB7501067.1"/>
    </source>
</evidence>
<feature type="non-terminal residue" evidence="7">
    <location>
        <position position="168"/>
    </location>
</feature>
<dbReference type="GO" id="GO:0019695">
    <property type="term" value="P:choline metabolic process"/>
    <property type="evidence" value="ECO:0007669"/>
    <property type="project" value="TreeGrafter"/>
</dbReference>
<protein>
    <submittedName>
        <fullName evidence="7">Venom carboxylesterase-6</fullName>
    </submittedName>
</protein>
<gene>
    <name evidence="7" type="primary">EST6_1</name>
    <name evidence="7" type="ORF">Anas_03868</name>
</gene>
<dbReference type="GO" id="GO:0005615">
    <property type="term" value="C:extracellular space"/>
    <property type="evidence" value="ECO:0007669"/>
    <property type="project" value="TreeGrafter"/>
</dbReference>
<sequence length="168" mass="18756">MLIITAYLLCAGLFVYIFGEDEIPLVRVKQGLIRGIQEESLNGRTFYSYMSIPYAEPPVENLRFKDPIPSKPWDSVLEGRKMPVGCLQITSSTLLTLANNSLSIIGAEDCLYLNIFTPAPNDPERKLPVMVYIHGGGFAFGAADVYPPYFLMNKNIVLAVIQYRVGIF</sequence>
<evidence type="ECO:0000256" key="3">
    <source>
        <dbReference type="ARBA" id="ARBA00022801"/>
    </source>
</evidence>
<dbReference type="InterPro" id="IPR002018">
    <property type="entry name" value="CarbesteraseB"/>
</dbReference>
<evidence type="ECO:0000256" key="1">
    <source>
        <dbReference type="ARBA" id="ARBA00005964"/>
    </source>
</evidence>